<evidence type="ECO:0000313" key="4">
    <source>
        <dbReference type="EMBL" id="CAG8662063.1"/>
    </source>
</evidence>
<dbReference type="InterPro" id="IPR014720">
    <property type="entry name" value="dsRBD_dom"/>
</dbReference>
<dbReference type="SMART" id="SM00358">
    <property type="entry name" value="DSRM"/>
    <property type="match status" value="1"/>
</dbReference>
<feature type="compositionally biased region" description="Acidic residues" evidence="2">
    <location>
        <begin position="120"/>
        <end position="129"/>
    </location>
</feature>
<dbReference type="PROSITE" id="PS50137">
    <property type="entry name" value="DS_RBD"/>
    <property type="match status" value="1"/>
</dbReference>
<organism evidence="4 5">
    <name type="scientific">Paraglomus occultum</name>
    <dbReference type="NCBI Taxonomy" id="144539"/>
    <lineage>
        <taxon>Eukaryota</taxon>
        <taxon>Fungi</taxon>
        <taxon>Fungi incertae sedis</taxon>
        <taxon>Mucoromycota</taxon>
        <taxon>Glomeromycotina</taxon>
        <taxon>Glomeromycetes</taxon>
        <taxon>Paraglomerales</taxon>
        <taxon>Paraglomeraceae</taxon>
        <taxon>Paraglomus</taxon>
    </lineage>
</organism>
<dbReference type="GO" id="GO:0003723">
    <property type="term" value="F:RNA binding"/>
    <property type="evidence" value="ECO:0007669"/>
    <property type="project" value="UniProtKB-UniRule"/>
</dbReference>
<dbReference type="Proteomes" id="UP000789572">
    <property type="component" value="Unassembled WGS sequence"/>
</dbReference>
<sequence length="129" mass="14587">QFAQEILSDDEYSLNDLERLQSIVASDRPYISAIKEWRNFLYKPDAEYDFSRTGSDHESEWYVTCSLDGKIVGTGTSRGRKQEAKSRAAASAIRNLLSNPLSTSTEFPTHTRASETGEGDREEEREEST</sequence>
<feature type="region of interest" description="Disordered" evidence="2">
    <location>
        <begin position="73"/>
        <end position="129"/>
    </location>
</feature>
<proteinExistence type="predicted"/>
<reference evidence="4" key="1">
    <citation type="submission" date="2021-06" db="EMBL/GenBank/DDBJ databases">
        <authorList>
            <person name="Kallberg Y."/>
            <person name="Tangrot J."/>
            <person name="Rosling A."/>
        </authorList>
    </citation>
    <scope>NUCLEOTIDE SEQUENCE</scope>
    <source>
        <strain evidence="4">IA702</strain>
    </source>
</reference>
<dbReference type="EMBL" id="CAJVPJ010005505">
    <property type="protein sequence ID" value="CAG8662063.1"/>
    <property type="molecule type" value="Genomic_DNA"/>
</dbReference>
<evidence type="ECO:0000313" key="5">
    <source>
        <dbReference type="Proteomes" id="UP000789572"/>
    </source>
</evidence>
<evidence type="ECO:0000259" key="3">
    <source>
        <dbReference type="PROSITE" id="PS50137"/>
    </source>
</evidence>
<name>A0A9N9E6V2_9GLOM</name>
<evidence type="ECO:0000256" key="2">
    <source>
        <dbReference type="SAM" id="MobiDB-lite"/>
    </source>
</evidence>
<feature type="domain" description="DRBM" evidence="3">
    <location>
        <begin position="29"/>
        <end position="98"/>
    </location>
</feature>
<comment type="caution">
    <text evidence="4">The sequence shown here is derived from an EMBL/GenBank/DDBJ whole genome shotgun (WGS) entry which is preliminary data.</text>
</comment>
<feature type="non-terminal residue" evidence="4">
    <location>
        <position position="1"/>
    </location>
</feature>
<dbReference type="Gene3D" id="3.30.160.20">
    <property type="match status" value="1"/>
</dbReference>
<dbReference type="Pfam" id="PF00035">
    <property type="entry name" value="dsrm"/>
    <property type="match status" value="1"/>
</dbReference>
<accession>A0A9N9E6V2</accession>
<gene>
    <name evidence="4" type="ORF">POCULU_LOCUS10511</name>
</gene>
<evidence type="ECO:0000256" key="1">
    <source>
        <dbReference type="PROSITE-ProRule" id="PRU00266"/>
    </source>
</evidence>
<dbReference type="AlphaFoldDB" id="A0A9N9E6V2"/>
<keyword evidence="5" id="KW-1185">Reference proteome</keyword>
<keyword evidence="1" id="KW-0694">RNA-binding</keyword>
<protein>
    <submittedName>
        <fullName evidence="4">6783_t:CDS:1</fullName>
    </submittedName>
</protein>
<dbReference type="SUPFAM" id="SSF54768">
    <property type="entry name" value="dsRNA-binding domain-like"/>
    <property type="match status" value="1"/>
</dbReference>
<feature type="compositionally biased region" description="Polar residues" evidence="2">
    <location>
        <begin position="96"/>
        <end position="108"/>
    </location>
</feature>